<sequence>MSWDLTDDRAIVAEARGTARRALASWGLADLVDDVVLIVSELVGNAVTHGAAPVRLSLSAGRSALRGEVSDHGAGRPRRLDAGVAADHGRGLMIVSALADQWGVGPGPDPLAKTVWFLRCLRHRAHESPMPCPHPPARQGAGSRSPAWAHGEGGAGAS</sequence>
<dbReference type="PANTHER" id="PTHR35526">
    <property type="entry name" value="ANTI-SIGMA-F FACTOR RSBW-RELATED"/>
    <property type="match status" value="1"/>
</dbReference>
<dbReference type="InterPro" id="IPR003594">
    <property type="entry name" value="HATPase_dom"/>
</dbReference>
<proteinExistence type="predicted"/>
<protein>
    <submittedName>
        <fullName evidence="4">ATP-binding protein</fullName>
    </submittedName>
</protein>
<keyword evidence="1" id="KW-0418">Kinase</keyword>
<evidence type="ECO:0000256" key="2">
    <source>
        <dbReference type="SAM" id="MobiDB-lite"/>
    </source>
</evidence>
<organism evidence="4 5">
    <name type="scientific">Sphaerisporangium corydalis</name>
    <dbReference type="NCBI Taxonomy" id="1441875"/>
    <lineage>
        <taxon>Bacteria</taxon>
        <taxon>Bacillati</taxon>
        <taxon>Actinomycetota</taxon>
        <taxon>Actinomycetes</taxon>
        <taxon>Streptosporangiales</taxon>
        <taxon>Streptosporangiaceae</taxon>
        <taxon>Sphaerisporangium</taxon>
    </lineage>
</organism>
<feature type="domain" description="Histidine kinase/HSP90-like ATPase" evidence="3">
    <location>
        <begin position="10"/>
        <end position="102"/>
    </location>
</feature>
<dbReference type="Gene3D" id="3.30.565.10">
    <property type="entry name" value="Histidine kinase-like ATPase, C-terminal domain"/>
    <property type="match status" value="1"/>
</dbReference>
<name>A0ABV9ECK5_9ACTN</name>
<keyword evidence="5" id="KW-1185">Reference proteome</keyword>
<evidence type="ECO:0000313" key="4">
    <source>
        <dbReference type="EMBL" id="MFC4587172.1"/>
    </source>
</evidence>
<dbReference type="InterPro" id="IPR036890">
    <property type="entry name" value="HATPase_C_sf"/>
</dbReference>
<dbReference type="RefSeq" id="WP_262844992.1">
    <property type="nucleotide sequence ID" value="NZ_JANZYP010000035.1"/>
</dbReference>
<evidence type="ECO:0000313" key="5">
    <source>
        <dbReference type="Proteomes" id="UP001595891"/>
    </source>
</evidence>
<dbReference type="CDD" id="cd16936">
    <property type="entry name" value="HATPase_RsbW-like"/>
    <property type="match status" value="1"/>
</dbReference>
<accession>A0ABV9ECK5</accession>
<keyword evidence="4" id="KW-0067">ATP-binding</keyword>
<gene>
    <name evidence="4" type="ORF">ACFO8L_13850</name>
</gene>
<feature type="region of interest" description="Disordered" evidence="2">
    <location>
        <begin position="127"/>
        <end position="158"/>
    </location>
</feature>
<keyword evidence="1" id="KW-0723">Serine/threonine-protein kinase</keyword>
<dbReference type="Pfam" id="PF13581">
    <property type="entry name" value="HATPase_c_2"/>
    <property type="match status" value="1"/>
</dbReference>
<dbReference type="InterPro" id="IPR050267">
    <property type="entry name" value="Anti-sigma-factor_SerPK"/>
</dbReference>
<keyword evidence="4" id="KW-0547">Nucleotide-binding</keyword>
<reference evidence="5" key="1">
    <citation type="journal article" date="2019" name="Int. J. Syst. Evol. Microbiol.">
        <title>The Global Catalogue of Microorganisms (GCM) 10K type strain sequencing project: providing services to taxonomists for standard genome sequencing and annotation.</title>
        <authorList>
            <consortium name="The Broad Institute Genomics Platform"/>
            <consortium name="The Broad Institute Genome Sequencing Center for Infectious Disease"/>
            <person name="Wu L."/>
            <person name="Ma J."/>
        </authorList>
    </citation>
    <scope>NUCLEOTIDE SEQUENCE [LARGE SCALE GENOMIC DNA]</scope>
    <source>
        <strain evidence="5">CCUG 49560</strain>
    </source>
</reference>
<dbReference type="SUPFAM" id="SSF55874">
    <property type="entry name" value="ATPase domain of HSP90 chaperone/DNA topoisomerase II/histidine kinase"/>
    <property type="match status" value="1"/>
</dbReference>
<dbReference type="EMBL" id="JBHSFN010000007">
    <property type="protein sequence ID" value="MFC4587172.1"/>
    <property type="molecule type" value="Genomic_DNA"/>
</dbReference>
<evidence type="ECO:0000259" key="3">
    <source>
        <dbReference type="Pfam" id="PF13581"/>
    </source>
</evidence>
<dbReference type="PANTHER" id="PTHR35526:SF3">
    <property type="entry name" value="ANTI-SIGMA-F FACTOR RSBW"/>
    <property type="match status" value="1"/>
</dbReference>
<dbReference type="Proteomes" id="UP001595891">
    <property type="component" value="Unassembled WGS sequence"/>
</dbReference>
<evidence type="ECO:0000256" key="1">
    <source>
        <dbReference type="ARBA" id="ARBA00022527"/>
    </source>
</evidence>
<comment type="caution">
    <text evidence="4">The sequence shown here is derived from an EMBL/GenBank/DDBJ whole genome shotgun (WGS) entry which is preliminary data.</text>
</comment>
<dbReference type="GO" id="GO:0005524">
    <property type="term" value="F:ATP binding"/>
    <property type="evidence" value="ECO:0007669"/>
    <property type="project" value="UniProtKB-KW"/>
</dbReference>
<keyword evidence="1" id="KW-0808">Transferase</keyword>